<dbReference type="Proteomes" id="UP000826656">
    <property type="component" value="Unassembled WGS sequence"/>
</dbReference>
<gene>
    <name evidence="1" type="ORF">KY290_007599</name>
</gene>
<accession>A0ABQ7W7Z2</accession>
<protein>
    <submittedName>
        <fullName evidence="1">Uncharacterized protein</fullName>
    </submittedName>
</protein>
<evidence type="ECO:0000313" key="2">
    <source>
        <dbReference type="Proteomes" id="UP000826656"/>
    </source>
</evidence>
<dbReference type="EMBL" id="JAIVGD010000003">
    <property type="protein sequence ID" value="KAH0776188.1"/>
    <property type="molecule type" value="Genomic_DNA"/>
</dbReference>
<organism evidence="1 2">
    <name type="scientific">Solanum tuberosum</name>
    <name type="common">Potato</name>
    <dbReference type="NCBI Taxonomy" id="4113"/>
    <lineage>
        <taxon>Eukaryota</taxon>
        <taxon>Viridiplantae</taxon>
        <taxon>Streptophyta</taxon>
        <taxon>Embryophyta</taxon>
        <taxon>Tracheophyta</taxon>
        <taxon>Spermatophyta</taxon>
        <taxon>Magnoliopsida</taxon>
        <taxon>eudicotyledons</taxon>
        <taxon>Gunneridae</taxon>
        <taxon>Pentapetalae</taxon>
        <taxon>asterids</taxon>
        <taxon>lamiids</taxon>
        <taxon>Solanales</taxon>
        <taxon>Solanaceae</taxon>
        <taxon>Solanoideae</taxon>
        <taxon>Solaneae</taxon>
        <taxon>Solanum</taxon>
    </lineage>
</organism>
<comment type="caution">
    <text evidence="1">The sequence shown here is derived from an EMBL/GenBank/DDBJ whole genome shotgun (WGS) entry which is preliminary data.</text>
</comment>
<reference evidence="1 2" key="1">
    <citation type="journal article" date="2021" name="bioRxiv">
        <title>Chromosome-scale and haplotype-resolved genome assembly of a tetraploid potato cultivar.</title>
        <authorList>
            <person name="Sun H."/>
            <person name="Jiao W.-B."/>
            <person name="Krause K."/>
            <person name="Campoy J.A."/>
            <person name="Goel M."/>
            <person name="Folz-Donahue K."/>
            <person name="Kukat C."/>
            <person name="Huettel B."/>
            <person name="Schneeberger K."/>
        </authorList>
    </citation>
    <scope>NUCLEOTIDE SEQUENCE [LARGE SCALE GENOMIC DNA]</scope>
    <source>
        <strain evidence="1">SolTubOtavaFocal</strain>
        <tissue evidence="1">Leaves</tissue>
    </source>
</reference>
<name>A0ABQ7W7Z2_SOLTU</name>
<keyword evidence="2" id="KW-1185">Reference proteome</keyword>
<proteinExistence type="predicted"/>
<evidence type="ECO:0000313" key="1">
    <source>
        <dbReference type="EMBL" id="KAH0776188.1"/>
    </source>
</evidence>
<sequence length="287" mass="32655">MDCAFLSHRFQSAVFNPMKSQSMHDEELPTGNQLTSSDFHFYKRTQTTNVICPTGELQLNALFAIPLVTLITLSIDCDLPLGAIKLREHYWAVAYRRPLSNRKDGRNIPRKEAEVKYKGPHLRDLLTEERLMPCLLSCVSYDGLLANVTSRGRACYELPVDQVLIKQRIFRSTSRARCWVAWNYWCPSPKKERRGIAKAKAMEARLSPCGEGAKVFSRRAQDDNLIDYSEERAYYLPELALPPPYSFEDDQANSSSLQVQNGLVVPETELAHRLDSLTSLKSVANRL</sequence>